<reference evidence="2" key="1">
    <citation type="journal article" date="2013" name="Lancet">
        <title>First case of E anophelis outbreak in an intensive-care unit.</title>
        <authorList>
            <person name="Teo J."/>
            <person name="Tan S.Y."/>
            <person name="Tay M."/>
            <person name="Ding Y."/>
            <person name="Kjelleberg S."/>
            <person name="Givskov M."/>
            <person name="Lin R.T."/>
            <person name="Yang L."/>
        </authorList>
    </citation>
    <scope>NUCLEOTIDE SEQUENCE [LARGE SCALE GENOMIC DNA]</scope>
    <source>
        <strain evidence="2">NUHP1</strain>
    </source>
</reference>
<evidence type="ECO:0000259" key="1">
    <source>
        <dbReference type="Pfam" id="PF11827"/>
    </source>
</evidence>
<feature type="domain" description="DUF3347" evidence="1">
    <location>
        <begin position="58"/>
        <end position="149"/>
    </location>
</feature>
<proteinExistence type="predicted"/>
<organism evidence="2 3">
    <name type="scientific">Elizabethkingia anophelis NUHP1</name>
    <dbReference type="NCBI Taxonomy" id="1338011"/>
    <lineage>
        <taxon>Bacteria</taxon>
        <taxon>Pseudomonadati</taxon>
        <taxon>Bacteroidota</taxon>
        <taxon>Flavobacteriia</taxon>
        <taxon>Flavobacteriales</taxon>
        <taxon>Weeksellaceae</taxon>
        <taxon>Elizabethkingia</taxon>
    </lineage>
</organism>
<accession>A0A077EGJ8</accession>
<dbReference type="AlphaFoldDB" id="A0A077EGJ8"/>
<reference evidence="2" key="2">
    <citation type="journal article" date="2015" name="Genome Biol. Evol.">
        <title>Complete Genome Sequence and Transcriptomic Analysis of the Novel Pathogen Elizabethkingia anophelis in Response to Oxidative Stress.</title>
        <authorList>
            <person name="Li Y."/>
            <person name="Liu Y."/>
            <person name="Chew S.C."/>
            <person name="Tay M."/>
            <person name="Salido M.M."/>
            <person name="Teo J."/>
            <person name="Lauro F.M."/>
            <person name="Givskov M."/>
            <person name="Yang L."/>
        </authorList>
    </citation>
    <scope>NUCLEOTIDE SEQUENCE</scope>
    <source>
        <strain evidence="2">NUHP1</strain>
    </source>
</reference>
<dbReference type="KEGG" id="eao:BD94_1524"/>
<evidence type="ECO:0000313" key="3">
    <source>
        <dbReference type="Proteomes" id="UP000028933"/>
    </source>
</evidence>
<dbReference type="PROSITE" id="PS51257">
    <property type="entry name" value="PROKAR_LIPOPROTEIN"/>
    <property type="match status" value="1"/>
</dbReference>
<protein>
    <submittedName>
        <fullName evidence="2">Putative Co/Zn/Cd efflux system membrane fusion protein</fullName>
    </submittedName>
</protein>
<dbReference type="HOGENOM" id="CLU_101306_0_0_10"/>
<dbReference type="EMBL" id="CP007547">
    <property type="protein sequence ID" value="AIL45299.1"/>
    <property type="molecule type" value="Genomic_DNA"/>
</dbReference>
<gene>
    <name evidence="2" type="ORF">BD94_1524</name>
</gene>
<dbReference type="Pfam" id="PF11827">
    <property type="entry name" value="DUF3347"/>
    <property type="match status" value="1"/>
</dbReference>
<dbReference type="STRING" id="1338011.BD94_1524"/>
<dbReference type="Proteomes" id="UP000028933">
    <property type="component" value="Chromosome"/>
</dbReference>
<dbReference type="eggNOG" id="COG0845">
    <property type="taxonomic scope" value="Bacteria"/>
</dbReference>
<evidence type="ECO:0000313" key="2">
    <source>
        <dbReference type="EMBL" id="AIL45299.1"/>
    </source>
</evidence>
<sequence length="195" mass="21422">MKHLILGIAATSVLALTACNNNSEKKSEKAEQVPASKIDSTVTNANAAETKQADFTELYSHYQHMATALSNDDDKETGAAAKGMLESLAKIETGGMKQEEKKSYDDIAADVKENAEHIADNIGNIAHQREHFAILSKDFYDITKTFGTQKPLYKVKCPMYNNNKGAIWLSSTKEVKNPYLGKAMSTCGEVQEELK</sequence>
<dbReference type="InterPro" id="IPR021782">
    <property type="entry name" value="DUF3347"/>
</dbReference>
<dbReference type="RefSeq" id="WP_024563778.1">
    <property type="nucleotide sequence ID" value="NZ_CP007547.1"/>
</dbReference>
<name>A0A077EGJ8_9FLAO</name>